<name>A0A9D4FYF9_DREPO</name>
<evidence type="ECO:0000313" key="2">
    <source>
        <dbReference type="EMBL" id="KAH3806731.1"/>
    </source>
</evidence>
<gene>
    <name evidence="2" type="ORF">DPMN_135055</name>
</gene>
<reference evidence="2" key="2">
    <citation type="submission" date="2020-11" db="EMBL/GenBank/DDBJ databases">
        <authorList>
            <person name="McCartney M.A."/>
            <person name="Auch B."/>
            <person name="Kono T."/>
            <person name="Mallez S."/>
            <person name="Becker A."/>
            <person name="Gohl D.M."/>
            <person name="Silverstein K.A.T."/>
            <person name="Koren S."/>
            <person name="Bechman K.B."/>
            <person name="Herman A."/>
            <person name="Abrahante J.E."/>
            <person name="Garbe J."/>
        </authorList>
    </citation>
    <scope>NUCLEOTIDE SEQUENCE</scope>
    <source>
        <strain evidence="2">Duluth1</strain>
        <tissue evidence="2">Whole animal</tissue>
    </source>
</reference>
<dbReference type="AlphaFoldDB" id="A0A9D4FYF9"/>
<reference evidence="2" key="1">
    <citation type="journal article" date="2019" name="bioRxiv">
        <title>The Genome of the Zebra Mussel, Dreissena polymorpha: A Resource for Invasive Species Research.</title>
        <authorList>
            <person name="McCartney M.A."/>
            <person name="Auch B."/>
            <person name="Kono T."/>
            <person name="Mallez S."/>
            <person name="Zhang Y."/>
            <person name="Obille A."/>
            <person name="Becker A."/>
            <person name="Abrahante J.E."/>
            <person name="Garbe J."/>
            <person name="Badalamenti J.P."/>
            <person name="Herman A."/>
            <person name="Mangelson H."/>
            <person name="Liachko I."/>
            <person name="Sullivan S."/>
            <person name="Sone E.D."/>
            <person name="Koren S."/>
            <person name="Silverstein K.A.T."/>
            <person name="Beckman K.B."/>
            <person name="Gohl D.M."/>
        </authorList>
    </citation>
    <scope>NUCLEOTIDE SEQUENCE</scope>
    <source>
        <strain evidence="2">Duluth1</strain>
        <tissue evidence="2">Whole animal</tissue>
    </source>
</reference>
<protein>
    <submittedName>
        <fullName evidence="2">Uncharacterized protein</fullName>
    </submittedName>
</protein>
<keyword evidence="1" id="KW-0472">Membrane</keyword>
<dbReference type="EMBL" id="JAIWYP010000006">
    <property type="protein sequence ID" value="KAH3806731.1"/>
    <property type="molecule type" value="Genomic_DNA"/>
</dbReference>
<feature type="transmembrane region" description="Helical" evidence="1">
    <location>
        <begin position="20"/>
        <end position="38"/>
    </location>
</feature>
<keyword evidence="1" id="KW-0812">Transmembrane</keyword>
<evidence type="ECO:0000313" key="3">
    <source>
        <dbReference type="Proteomes" id="UP000828390"/>
    </source>
</evidence>
<dbReference type="Proteomes" id="UP000828390">
    <property type="component" value="Unassembled WGS sequence"/>
</dbReference>
<proteinExistence type="predicted"/>
<accession>A0A9D4FYF9</accession>
<comment type="caution">
    <text evidence="2">The sequence shown here is derived from an EMBL/GenBank/DDBJ whole genome shotgun (WGS) entry which is preliminary data.</text>
</comment>
<keyword evidence="3" id="KW-1185">Reference proteome</keyword>
<organism evidence="2 3">
    <name type="scientific">Dreissena polymorpha</name>
    <name type="common">Zebra mussel</name>
    <name type="synonym">Mytilus polymorpha</name>
    <dbReference type="NCBI Taxonomy" id="45954"/>
    <lineage>
        <taxon>Eukaryota</taxon>
        <taxon>Metazoa</taxon>
        <taxon>Spiralia</taxon>
        <taxon>Lophotrochozoa</taxon>
        <taxon>Mollusca</taxon>
        <taxon>Bivalvia</taxon>
        <taxon>Autobranchia</taxon>
        <taxon>Heteroconchia</taxon>
        <taxon>Euheterodonta</taxon>
        <taxon>Imparidentia</taxon>
        <taxon>Neoheterodontei</taxon>
        <taxon>Myida</taxon>
        <taxon>Dreissenoidea</taxon>
        <taxon>Dreissenidae</taxon>
        <taxon>Dreissena</taxon>
    </lineage>
</organism>
<keyword evidence="1" id="KW-1133">Transmembrane helix</keyword>
<sequence length="56" mass="6081">MVWKSSDNPGDSVITSRVRSFRAGVFLSVLLPGLLIAVPFRTQQGRRTVAGQHLTG</sequence>
<evidence type="ECO:0000256" key="1">
    <source>
        <dbReference type="SAM" id="Phobius"/>
    </source>
</evidence>